<name>A0A9R1UNU7_LACSA</name>
<gene>
    <name evidence="1" type="ORF">LSAT_V11C800412670</name>
</gene>
<sequence>MFIFGGSHYSCDDALVNYRVKKLAYACIHATHHNRFASCVISRLLQGGTSTRSQSLVCAKDVNALLMLNTQYSPRRHQLKDQLLSTYLDSNTPTSILLKAAALLIDPKLPWSCKIANYLLQQNIHKIFWEIVIIGRESLNSESRIGSVSLMERVLSLVVTHTSQGHCVCPDIDLQWSFASQILTIPFLWQIFPHLKEVIQL</sequence>
<organism evidence="1 2">
    <name type="scientific">Lactuca sativa</name>
    <name type="common">Garden lettuce</name>
    <dbReference type="NCBI Taxonomy" id="4236"/>
    <lineage>
        <taxon>Eukaryota</taxon>
        <taxon>Viridiplantae</taxon>
        <taxon>Streptophyta</taxon>
        <taxon>Embryophyta</taxon>
        <taxon>Tracheophyta</taxon>
        <taxon>Spermatophyta</taxon>
        <taxon>Magnoliopsida</taxon>
        <taxon>eudicotyledons</taxon>
        <taxon>Gunneridae</taxon>
        <taxon>Pentapetalae</taxon>
        <taxon>asterids</taxon>
        <taxon>campanulids</taxon>
        <taxon>Asterales</taxon>
        <taxon>Asteraceae</taxon>
        <taxon>Cichorioideae</taxon>
        <taxon>Cichorieae</taxon>
        <taxon>Lactucinae</taxon>
        <taxon>Lactuca</taxon>
    </lineage>
</organism>
<dbReference type="AlphaFoldDB" id="A0A9R1UNU7"/>
<keyword evidence="2" id="KW-1185">Reference proteome</keyword>
<reference evidence="1 2" key="1">
    <citation type="journal article" date="2017" name="Nat. Commun.">
        <title>Genome assembly with in vitro proximity ligation data and whole-genome triplication in lettuce.</title>
        <authorList>
            <person name="Reyes-Chin-Wo S."/>
            <person name="Wang Z."/>
            <person name="Yang X."/>
            <person name="Kozik A."/>
            <person name="Arikit S."/>
            <person name="Song C."/>
            <person name="Xia L."/>
            <person name="Froenicke L."/>
            <person name="Lavelle D.O."/>
            <person name="Truco M.J."/>
            <person name="Xia R."/>
            <person name="Zhu S."/>
            <person name="Xu C."/>
            <person name="Xu H."/>
            <person name="Xu X."/>
            <person name="Cox K."/>
            <person name="Korf I."/>
            <person name="Meyers B.C."/>
            <person name="Michelmore R.W."/>
        </authorList>
    </citation>
    <scope>NUCLEOTIDE SEQUENCE [LARGE SCALE GENOMIC DNA]</scope>
    <source>
        <strain evidence="2">cv. Salinas</strain>
        <tissue evidence="1">Seedlings</tissue>
    </source>
</reference>
<evidence type="ECO:0000313" key="1">
    <source>
        <dbReference type="EMBL" id="KAJ0190831.1"/>
    </source>
</evidence>
<dbReference type="EMBL" id="NBSK02000008">
    <property type="protein sequence ID" value="KAJ0190831.1"/>
    <property type="molecule type" value="Genomic_DNA"/>
</dbReference>
<evidence type="ECO:0000313" key="2">
    <source>
        <dbReference type="Proteomes" id="UP000235145"/>
    </source>
</evidence>
<dbReference type="Proteomes" id="UP000235145">
    <property type="component" value="Unassembled WGS sequence"/>
</dbReference>
<proteinExistence type="predicted"/>
<protein>
    <submittedName>
        <fullName evidence="1">Uncharacterized protein</fullName>
    </submittedName>
</protein>
<comment type="caution">
    <text evidence="1">The sequence shown here is derived from an EMBL/GenBank/DDBJ whole genome shotgun (WGS) entry which is preliminary data.</text>
</comment>
<accession>A0A9R1UNU7</accession>